<dbReference type="AlphaFoldDB" id="A0A3E0HHI8"/>
<proteinExistence type="predicted"/>
<evidence type="ECO:0000256" key="1">
    <source>
        <dbReference type="SAM" id="Phobius"/>
    </source>
</evidence>
<organism evidence="2 3">
    <name type="scientific">Kutzneria buriramensis</name>
    <dbReference type="NCBI Taxonomy" id="1045776"/>
    <lineage>
        <taxon>Bacteria</taxon>
        <taxon>Bacillati</taxon>
        <taxon>Actinomycetota</taxon>
        <taxon>Actinomycetes</taxon>
        <taxon>Pseudonocardiales</taxon>
        <taxon>Pseudonocardiaceae</taxon>
        <taxon>Kutzneria</taxon>
    </lineage>
</organism>
<keyword evidence="3" id="KW-1185">Reference proteome</keyword>
<keyword evidence="1" id="KW-0812">Transmembrane</keyword>
<dbReference type="RefSeq" id="WP_116176097.1">
    <property type="nucleotide sequence ID" value="NZ_CP144375.1"/>
</dbReference>
<keyword evidence="1" id="KW-1133">Transmembrane helix</keyword>
<dbReference type="Proteomes" id="UP000256269">
    <property type="component" value="Unassembled WGS sequence"/>
</dbReference>
<evidence type="ECO:0000313" key="3">
    <source>
        <dbReference type="Proteomes" id="UP000256269"/>
    </source>
</evidence>
<protein>
    <submittedName>
        <fullName evidence="2">Uncharacterized protein</fullName>
    </submittedName>
</protein>
<feature type="transmembrane region" description="Helical" evidence="1">
    <location>
        <begin position="700"/>
        <end position="723"/>
    </location>
</feature>
<reference evidence="2 3" key="1">
    <citation type="submission" date="2018-08" db="EMBL/GenBank/DDBJ databases">
        <title>Genomic Encyclopedia of Archaeal and Bacterial Type Strains, Phase II (KMG-II): from individual species to whole genera.</title>
        <authorList>
            <person name="Goeker M."/>
        </authorList>
    </citation>
    <scope>NUCLEOTIDE SEQUENCE [LARGE SCALE GENOMIC DNA]</scope>
    <source>
        <strain evidence="2 3">DSM 45791</strain>
    </source>
</reference>
<dbReference type="EMBL" id="QUNO01000007">
    <property type="protein sequence ID" value="REH45921.1"/>
    <property type="molecule type" value="Genomic_DNA"/>
</dbReference>
<dbReference type="OrthoDB" id="3674040at2"/>
<evidence type="ECO:0000313" key="2">
    <source>
        <dbReference type="EMBL" id="REH45921.1"/>
    </source>
</evidence>
<keyword evidence="1" id="KW-0472">Membrane</keyword>
<name>A0A3E0HHI8_9PSEU</name>
<gene>
    <name evidence="2" type="ORF">BCF44_10753</name>
</gene>
<sequence length="884" mass="94678">MTTVQVPVRIRLELDGDQPHPALVELVGAATQKATTRALRRAGDVSAVAGSSWPAEGPDVSVRFTGDQAPQWLADQLTAGVHSAVGTAAAQALAGPQAPPAYTVTPITTAISLRTFTTDDELELAALAWYGGAPPAKFLAIARNGGGEAWQWLVEQGPGGESWGVQSLGSLREFHLPPGAGPAEAVAGFGHRADGLRFVDTAATAAAQRRVLTGLILGYLRGGSSHAPDKRLAAKAAELAARYPWTRPVLVYEFTYRGAAVTWLRSPHDLTRGTVPVAMLTEEIPVEQLRTRGYGDCPPLTQSLVDPIPDAGSPFLHELALEDWDADEYSVFSDLIEQIAFEADVAPGRFAASFVLATLAQIGDQLEGLGELDATWARQSQLKHAATALGLINALMFAVSKAMLDRDRAKRLSCPLAGNAGQWATHLQNLYFPLRQRVIGSMFVAACQDVLLAKMESSAAEIQRRITEQAQYMEVTRATLLILLSDLGELTDLRDRINARASANRPAAYVVGLAQGWDRAASDLVARLDPTIEFDAGDGVVFRAGAYRIQDRHGVWWSRADLDAAIEAMRAEAFEIDPLLARLTDIPDVVRRLRAAQQLDSVGLTGLATATNAAIDREFLGLLDEIRAENAKRTPQVRRDREIAFGLATFHDTAGKGAAAELSGIYAKADELLRPMFADTQIYLDGLNALARHEIGKANLLEFVNLAGLPLLGVFFPVTAFLIGAAQAVSNLRTAYQHRGIQESLLGGDDIISRAQVEAELWGAWIGAVLAFLPELPKGGRAIGSLFRGELRAGLRAGIQELVTRLGEATVQRLVLAYVRDATKGWLVNLALSAAIGRFTAAVAAQVEKGGDVSVLALPQLIDDALSQAARENPRPDADGEGPR</sequence>
<accession>A0A3E0HHI8</accession>
<comment type="caution">
    <text evidence="2">The sequence shown here is derived from an EMBL/GenBank/DDBJ whole genome shotgun (WGS) entry which is preliminary data.</text>
</comment>